<gene>
    <name evidence="2" type="ORF">SAMN05444350_109109</name>
</gene>
<organism evidence="2 3">
    <name type="scientific">Bacteroides stercorirosoris</name>
    <dbReference type="NCBI Taxonomy" id="871324"/>
    <lineage>
        <taxon>Bacteria</taxon>
        <taxon>Pseudomonadati</taxon>
        <taxon>Bacteroidota</taxon>
        <taxon>Bacteroidia</taxon>
        <taxon>Bacteroidales</taxon>
        <taxon>Bacteroidaceae</taxon>
        <taxon>Bacteroides</taxon>
    </lineage>
</organism>
<proteinExistence type="predicted"/>
<dbReference type="eggNOG" id="COG0204">
    <property type="taxonomic scope" value="Bacteria"/>
</dbReference>
<dbReference type="EMBL" id="FQZN01000009">
    <property type="protein sequence ID" value="SHI85046.1"/>
    <property type="molecule type" value="Genomic_DNA"/>
</dbReference>
<reference evidence="3" key="1">
    <citation type="submission" date="2016-11" db="EMBL/GenBank/DDBJ databases">
        <authorList>
            <person name="Varghese N."/>
            <person name="Submissions S."/>
        </authorList>
    </citation>
    <scope>NUCLEOTIDE SEQUENCE [LARGE SCALE GENOMIC DNA]</scope>
    <source>
        <strain evidence="3">DSM 26884</strain>
    </source>
</reference>
<dbReference type="SUPFAM" id="SSF69593">
    <property type="entry name" value="Glycerol-3-phosphate (1)-acyltransferase"/>
    <property type="match status" value="1"/>
</dbReference>
<dbReference type="AlphaFoldDB" id="A0A1M6EHU2"/>
<dbReference type="Proteomes" id="UP000184192">
    <property type="component" value="Unassembled WGS sequence"/>
</dbReference>
<dbReference type="Pfam" id="PF19576">
    <property type="entry name" value="Acyltransf_2"/>
    <property type="match status" value="1"/>
</dbReference>
<evidence type="ECO:0000313" key="3">
    <source>
        <dbReference type="Proteomes" id="UP000184192"/>
    </source>
</evidence>
<sequence length="281" mass="32205">MRNHFILKRMADDSLFLIDIDKVLREKAPKHYKYIPKFVVSYLKRIVHQEELNVFLRESKDKVGVDFLKACLEFLDADIVVKGEENLPTEGLYTFVSNHPLGGQDGVALGYVLGSFYKGKVKYMVNDLLMNLQGLAPLCIPINKTGKQAKDFPRMVEAGFASNDQLIMFPAGLCSRRQNGVIRDLDWKKTFIVKSVQAQRDVVPIHFEGRNSNFFYNLANVCKFLGIKINIAMLYLADEMLKNRHKTFTVTIGKPIPWQTFDKSKTPAEWAAYVKDIVYKL</sequence>
<accession>A0A1M6EHU2</accession>
<dbReference type="InterPro" id="IPR045746">
    <property type="entry name" value="ACT14924-like_Acyltransf_dom"/>
</dbReference>
<evidence type="ECO:0000313" key="2">
    <source>
        <dbReference type="EMBL" id="SHI85046.1"/>
    </source>
</evidence>
<name>A0A1M6EHU2_9BACE</name>
<evidence type="ECO:0000259" key="1">
    <source>
        <dbReference type="Pfam" id="PF19576"/>
    </source>
</evidence>
<protein>
    <recommendedName>
        <fullName evidence="1">Putative acyltransferase ACT14924-like acyltransferase domain-containing protein</fullName>
    </recommendedName>
</protein>
<feature type="domain" description="Putative acyltransferase ACT14924-like acyltransferase" evidence="1">
    <location>
        <begin position="22"/>
        <end position="276"/>
    </location>
</feature>
<keyword evidence="3" id="KW-1185">Reference proteome</keyword>